<organism evidence="10 11">
    <name type="scientific">Paenibacillus phytorum</name>
    <dbReference type="NCBI Taxonomy" id="2654977"/>
    <lineage>
        <taxon>Bacteria</taxon>
        <taxon>Bacillati</taxon>
        <taxon>Bacillota</taxon>
        <taxon>Bacilli</taxon>
        <taxon>Bacillales</taxon>
        <taxon>Paenibacillaceae</taxon>
        <taxon>Paenibacillus</taxon>
    </lineage>
</organism>
<keyword evidence="4 7" id="KW-0812">Transmembrane</keyword>
<keyword evidence="3" id="KW-1003">Cell membrane</keyword>
<comment type="similarity">
    <text evidence="7">Belongs to the binding-protein-dependent transport system permease family.</text>
</comment>
<feature type="transmembrane region" description="Helical" evidence="7">
    <location>
        <begin position="127"/>
        <end position="148"/>
    </location>
</feature>
<dbReference type="Pfam" id="PF00528">
    <property type="entry name" value="BPD_transp_1"/>
    <property type="match status" value="1"/>
</dbReference>
<feature type="transmembrane region" description="Helical" evidence="7">
    <location>
        <begin position="34"/>
        <end position="56"/>
    </location>
</feature>
<dbReference type="CDD" id="cd06261">
    <property type="entry name" value="TM_PBP2"/>
    <property type="match status" value="1"/>
</dbReference>
<comment type="caution">
    <text evidence="10">The sequence shown here is derived from an EMBL/GenBank/DDBJ whole genome shotgun (WGS) entry which is preliminary data.</text>
</comment>
<dbReference type="InterPro" id="IPR000515">
    <property type="entry name" value="MetI-like"/>
</dbReference>
<evidence type="ECO:0000256" key="8">
    <source>
        <dbReference type="SAM" id="MobiDB-lite"/>
    </source>
</evidence>
<dbReference type="Gene3D" id="1.10.3720.10">
    <property type="entry name" value="MetI-like"/>
    <property type="match status" value="1"/>
</dbReference>
<feature type="transmembrane region" description="Helical" evidence="7">
    <location>
        <begin position="90"/>
        <end position="115"/>
    </location>
</feature>
<feature type="transmembrane region" description="Helical" evidence="7">
    <location>
        <begin position="289"/>
        <end position="313"/>
    </location>
</feature>
<evidence type="ECO:0000256" key="1">
    <source>
        <dbReference type="ARBA" id="ARBA00004651"/>
    </source>
</evidence>
<accession>A0ABX1XWW1</accession>
<evidence type="ECO:0000259" key="9">
    <source>
        <dbReference type="PROSITE" id="PS50928"/>
    </source>
</evidence>
<keyword evidence="6 7" id="KW-0472">Membrane</keyword>
<proteinExistence type="inferred from homology"/>
<sequence length="321" mass="36222">MDSSSRVAERSFSPGEGKQRKRASHSSKNAIQSYLMLSPQLIGFIVFTIYPVYWVLRWAWYDYDSVQATFIGFDNFIRIFTRDERYWQSLLNTVVLAFGKLAVEIPLALLLAVLLNGKLRGRNLFRTVFFMPNIVSVAVIGLLFYFLFATFEGIVNNVLLDLGMIVESINWFGGKWTSMFVIAVASVWENFGINMLFFLAGLQSVPKDLYEAAEIDGANRLQQFTRITVPMLAPVIQVVMMLAIIGSLKVTDLVLVLTNGQPGGSTEVVMTYIFKFFFRFGEGPDALQIGYAASMGLVTAILIGMITAVYFWLTRRMSKIY</sequence>
<dbReference type="PROSITE" id="PS50928">
    <property type="entry name" value="ABC_TM1"/>
    <property type="match status" value="1"/>
</dbReference>
<reference evidence="10 11" key="1">
    <citation type="submission" date="2019-10" db="EMBL/GenBank/DDBJ databases">
        <title>Description of Paenibacillus terrestris sp. nov.</title>
        <authorList>
            <person name="Carlier A."/>
            <person name="Qi S."/>
        </authorList>
    </citation>
    <scope>NUCLEOTIDE SEQUENCE [LARGE SCALE GENOMIC DNA]</scope>
    <source>
        <strain evidence="10 11">LMG 31458</strain>
    </source>
</reference>
<name>A0ABX1XWW1_9BACL</name>
<protein>
    <submittedName>
        <fullName evidence="10">ABC transporter permease subunit</fullName>
    </submittedName>
</protein>
<dbReference type="InterPro" id="IPR035906">
    <property type="entry name" value="MetI-like_sf"/>
</dbReference>
<gene>
    <name evidence="10" type="ORF">GC098_16560</name>
</gene>
<feature type="domain" description="ABC transmembrane type-1" evidence="9">
    <location>
        <begin position="90"/>
        <end position="310"/>
    </location>
</feature>
<evidence type="ECO:0000256" key="6">
    <source>
        <dbReference type="ARBA" id="ARBA00023136"/>
    </source>
</evidence>
<dbReference type="SUPFAM" id="SSF161098">
    <property type="entry name" value="MetI-like"/>
    <property type="match status" value="1"/>
</dbReference>
<keyword evidence="2 7" id="KW-0813">Transport</keyword>
<keyword evidence="5 7" id="KW-1133">Transmembrane helix</keyword>
<dbReference type="InterPro" id="IPR051393">
    <property type="entry name" value="ABC_transporter_permease"/>
</dbReference>
<evidence type="ECO:0000256" key="5">
    <source>
        <dbReference type="ARBA" id="ARBA00022989"/>
    </source>
</evidence>
<evidence type="ECO:0000256" key="2">
    <source>
        <dbReference type="ARBA" id="ARBA00022448"/>
    </source>
</evidence>
<dbReference type="EMBL" id="WHOA01000114">
    <property type="protein sequence ID" value="NOU73012.1"/>
    <property type="molecule type" value="Genomic_DNA"/>
</dbReference>
<evidence type="ECO:0000256" key="3">
    <source>
        <dbReference type="ARBA" id="ARBA00022475"/>
    </source>
</evidence>
<feature type="region of interest" description="Disordered" evidence="8">
    <location>
        <begin position="1"/>
        <end position="25"/>
    </location>
</feature>
<comment type="subcellular location">
    <subcellularLocation>
        <location evidence="1 7">Cell membrane</location>
        <topology evidence="1 7">Multi-pass membrane protein</topology>
    </subcellularLocation>
</comment>
<dbReference type="PANTHER" id="PTHR30193">
    <property type="entry name" value="ABC TRANSPORTER PERMEASE PROTEIN"/>
    <property type="match status" value="1"/>
</dbReference>
<evidence type="ECO:0000313" key="11">
    <source>
        <dbReference type="Proteomes" id="UP000616779"/>
    </source>
</evidence>
<evidence type="ECO:0000256" key="4">
    <source>
        <dbReference type="ARBA" id="ARBA00022692"/>
    </source>
</evidence>
<feature type="transmembrane region" description="Helical" evidence="7">
    <location>
        <begin position="229"/>
        <end position="248"/>
    </location>
</feature>
<dbReference type="RefSeq" id="WP_171644289.1">
    <property type="nucleotide sequence ID" value="NZ_WHOA01000114.1"/>
</dbReference>
<dbReference type="Proteomes" id="UP000616779">
    <property type="component" value="Unassembled WGS sequence"/>
</dbReference>
<evidence type="ECO:0000313" key="10">
    <source>
        <dbReference type="EMBL" id="NOU73012.1"/>
    </source>
</evidence>
<keyword evidence="11" id="KW-1185">Reference proteome</keyword>
<dbReference type="PANTHER" id="PTHR30193:SF37">
    <property type="entry name" value="INNER MEMBRANE ABC TRANSPORTER PERMEASE PROTEIN YCJO"/>
    <property type="match status" value="1"/>
</dbReference>
<evidence type="ECO:0000256" key="7">
    <source>
        <dbReference type="RuleBase" id="RU363032"/>
    </source>
</evidence>